<keyword evidence="3 10" id="KW-0238">DNA-binding</keyword>
<gene>
    <name evidence="10" type="ORF">Ccrd_012007</name>
</gene>
<keyword evidence="11" id="KW-1185">Reference proteome</keyword>
<reference evidence="10 11" key="1">
    <citation type="journal article" date="2016" name="Sci. Rep.">
        <title>The genome sequence of the outbreeding globe artichoke constructed de novo incorporating a phase-aware low-pass sequencing strategy of F1 progeny.</title>
        <authorList>
            <person name="Scaglione D."/>
            <person name="Reyes-Chin-Wo S."/>
            <person name="Acquadro A."/>
            <person name="Froenicke L."/>
            <person name="Portis E."/>
            <person name="Beitel C."/>
            <person name="Tirone M."/>
            <person name="Mauro R."/>
            <person name="Lo Monaco A."/>
            <person name="Mauromicale G."/>
            <person name="Faccioli P."/>
            <person name="Cattivelli L."/>
            <person name="Rieseberg L."/>
            <person name="Michelmore R."/>
            <person name="Lanteri S."/>
        </authorList>
    </citation>
    <scope>NUCLEOTIDE SEQUENCE [LARGE SCALE GENOMIC DNA]</scope>
    <source>
        <strain evidence="10">2C</strain>
    </source>
</reference>
<comment type="caution">
    <text evidence="10">The sequence shown here is derived from an EMBL/GenBank/DDBJ whole genome shotgun (WGS) entry which is preliminary data.</text>
</comment>
<keyword evidence="5" id="KW-0539">Nucleus</keyword>
<feature type="region of interest" description="Disordered" evidence="6">
    <location>
        <begin position="89"/>
        <end position="114"/>
    </location>
</feature>
<dbReference type="GO" id="GO:0003677">
    <property type="term" value="F:DNA binding"/>
    <property type="evidence" value="ECO:0007669"/>
    <property type="project" value="UniProtKB-KW"/>
</dbReference>
<dbReference type="PANTHER" id="PTHR44042:SF15">
    <property type="entry name" value="DUPLICATED HOMEODOMAIN-LIKE SUPERFAMILY PROTEIN"/>
    <property type="match status" value="1"/>
</dbReference>
<evidence type="ECO:0000256" key="3">
    <source>
        <dbReference type="ARBA" id="ARBA00023125"/>
    </source>
</evidence>
<dbReference type="PROSITE" id="PS51293">
    <property type="entry name" value="SANT"/>
    <property type="match status" value="2"/>
</dbReference>
<name>A0A103YIE7_CYNCS</name>
<dbReference type="STRING" id="59895.A0A103YIE7"/>
<dbReference type="FunFam" id="1.10.10.60:FF:000154">
    <property type="entry name" value="Transcription factor SRM1"/>
    <property type="match status" value="1"/>
</dbReference>
<dbReference type="GO" id="GO:0005634">
    <property type="term" value="C:nucleus"/>
    <property type="evidence" value="ECO:0007669"/>
    <property type="project" value="UniProtKB-SubCell"/>
</dbReference>
<organism evidence="10 11">
    <name type="scientific">Cynara cardunculus var. scolymus</name>
    <name type="common">Globe artichoke</name>
    <name type="synonym">Cynara scolymus</name>
    <dbReference type="NCBI Taxonomy" id="59895"/>
    <lineage>
        <taxon>Eukaryota</taxon>
        <taxon>Viridiplantae</taxon>
        <taxon>Streptophyta</taxon>
        <taxon>Embryophyta</taxon>
        <taxon>Tracheophyta</taxon>
        <taxon>Spermatophyta</taxon>
        <taxon>Magnoliopsida</taxon>
        <taxon>eudicotyledons</taxon>
        <taxon>Gunneridae</taxon>
        <taxon>Pentapetalae</taxon>
        <taxon>asterids</taxon>
        <taxon>campanulids</taxon>
        <taxon>Asterales</taxon>
        <taxon>Asteraceae</taxon>
        <taxon>Carduoideae</taxon>
        <taxon>Cardueae</taxon>
        <taxon>Carduinae</taxon>
        <taxon>Cynara</taxon>
    </lineage>
</organism>
<dbReference type="NCBIfam" id="TIGR01557">
    <property type="entry name" value="myb_SHAQKYF"/>
    <property type="match status" value="1"/>
</dbReference>
<dbReference type="Gene3D" id="1.10.10.60">
    <property type="entry name" value="Homeodomain-like"/>
    <property type="match status" value="2"/>
</dbReference>
<dbReference type="PROSITE" id="PS51294">
    <property type="entry name" value="HTH_MYB"/>
    <property type="match status" value="1"/>
</dbReference>
<feature type="domain" description="HTH myb-type" evidence="9">
    <location>
        <begin position="103"/>
        <end position="158"/>
    </location>
</feature>
<dbReference type="Pfam" id="PF00249">
    <property type="entry name" value="Myb_DNA-binding"/>
    <property type="match status" value="1"/>
</dbReference>
<feature type="compositionally biased region" description="Pro residues" evidence="6">
    <location>
        <begin position="197"/>
        <end position="213"/>
    </location>
</feature>
<comment type="subcellular location">
    <subcellularLocation>
        <location evidence="1">Nucleus</location>
    </subcellularLocation>
</comment>
<dbReference type="SUPFAM" id="SSF46689">
    <property type="entry name" value="Homeodomain-like"/>
    <property type="match status" value="2"/>
</dbReference>
<dbReference type="InterPro" id="IPR017884">
    <property type="entry name" value="SANT_dom"/>
</dbReference>
<evidence type="ECO:0000259" key="8">
    <source>
        <dbReference type="PROSITE" id="PS51293"/>
    </source>
</evidence>
<dbReference type="CDD" id="cd00167">
    <property type="entry name" value="SANT"/>
    <property type="match status" value="2"/>
</dbReference>
<keyword evidence="4" id="KW-0804">Transcription</keyword>
<evidence type="ECO:0000256" key="6">
    <source>
        <dbReference type="SAM" id="MobiDB-lite"/>
    </source>
</evidence>
<evidence type="ECO:0000256" key="2">
    <source>
        <dbReference type="ARBA" id="ARBA00023015"/>
    </source>
</evidence>
<dbReference type="Pfam" id="PF23082">
    <property type="entry name" value="Myb_DNA-binding_2"/>
    <property type="match status" value="1"/>
</dbReference>
<sequence>MQSTWTRYEDKLFEKALVDVPVGISGWWQMIADAVPGKTVEEVRAHYEELMRDLEEIESGRIEFPYYGDDYGRDSFMSWNSELKTSQISFESGKGSKPGEGPERKKGTPWTESEHRSFLVGMEKYGRGDWRSISRHSVITRTPTQVASHAQKYFIRQKTIKKQRKRSSIHDITTANAAMQPTSSTSLVGDKGGIVPPLAPRRPPLAPPPPPPSQSVYQY</sequence>
<dbReference type="EMBL" id="LEKV01001051">
    <property type="protein sequence ID" value="KVI09607.1"/>
    <property type="molecule type" value="Genomic_DNA"/>
</dbReference>
<feature type="domain" description="SANT" evidence="8">
    <location>
        <begin position="1"/>
        <end position="55"/>
    </location>
</feature>
<evidence type="ECO:0000256" key="4">
    <source>
        <dbReference type="ARBA" id="ARBA00023163"/>
    </source>
</evidence>
<evidence type="ECO:0000313" key="11">
    <source>
        <dbReference type="Proteomes" id="UP000243975"/>
    </source>
</evidence>
<dbReference type="InterPro" id="IPR009057">
    <property type="entry name" value="Homeodomain-like_sf"/>
</dbReference>
<protein>
    <submittedName>
        <fullName evidence="10">Homeodomain-like protein</fullName>
    </submittedName>
</protein>
<dbReference type="AlphaFoldDB" id="A0A103YIE7"/>
<proteinExistence type="predicted"/>
<dbReference type="PROSITE" id="PS50090">
    <property type="entry name" value="MYB_LIKE"/>
    <property type="match status" value="2"/>
</dbReference>
<dbReference type="OMA" id="QSIANHI"/>
<evidence type="ECO:0000256" key="5">
    <source>
        <dbReference type="ARBA" id="ARBA00023242"/>
    </source>
</evidence>
<feature type="compositionally biased region" description="Polar residues" evidence="6">
    <location>
        <begin position="172"/>
        <end position="187"/>
    </location>
</feature>
<feature type="domain" description="Myb-like" evidence="7">
    <location>
        <begin position="1"/>
        <end position="51"/>
    </location>
</feature>
<evidence type="ECO:0000259" key="9">
    <source>
        <dbReference type="PROSITE" id="PS51294"/>
    </source>
</evidence>
<dbReference type="FunFam" id="1.10.10.60:FF:000009">
    <property type="entry name" value="transcription factor MYB1R1"/>
    <property type="match status" value="1"/>
</dbReference>
<dbReference type="OrthoDB" id="118550at2759"/>
<dbReference type="InterPro" id="IPR017930">
    <property type="entry name" value="Myb_dom"/>
</dbReference>
<feature type="compositionally biased region" description="Basic and acidic residues" evidence="6">
    <location>
        <begin position="100"/>
        <end position="114"/>
    </location>
</feature>
<dbReference type="InterPro" id="IPR006447">
    <property type="entry name" value="Myb_dom_plants"/>
</dbReference>
<dbReference type="GO" id="GO:0048262">
    <property type="term" value="P:determination of dorsal/ventral asymmetry"/>
    <property type="evidence" value="ECO:0007669"/>
    <property type="project" value="UniProtKB-ARBA"/>
</dbReference>
<evidence type="ECO:0000259" key="7">
    <source>
        <dbReference type="PROSITE" id="PS50090"/>
    </source>
</evidence>
<evidence type="ECO:0000313" key="10">
    <source>
        <dbReference type="EMBL" id="KVI09607.1"/>
    </source>
</evidence>
<keyword evidence="10" id="KW-0371">Homeobox</keyword>
<feature type="domain" description="SANT" evidence="8">
    <location>
        <begin position="105"/>
        <end position="158"/>
    </location>
</feature>
<dbReference type="SMART" id="SM00717">
    <property type="entry name" value="SANT"/>
    <property type="match status" value="2"/>
</dbReference>
<dbReference type="PANTHER" id="PTHR44042">
    <property type="entry name" value="DUPLICATED HOMEODOMAIN-LIKE SUPERFAMILY PROTEIN-RELATED"/>
    <property type="match status" value="1"/>
</dbReference>
<evidence type="ECO:0000256" key="1">
    <source>
        <dbReference type="ARBA" id="ARBA00004123"/>
    </source>
</evidence>
<dbReference type="GO" id="GO:0009908">
    <property type="term" value="P:flower development"/>
    <property type="evidence" value="ECO:0007669"/>
    <property type="project" value="UniProtKB-ARBA"/>
</dbReference>
<accession>A0A103YIE7</accession>
<dbReference type="Gramene" id="KVI09607">
    <property type="protein sequence ID" value="KVI09607"/>
    <property type="gene ID" value="Ccrd_012007"/>
</dbReference>
<feature type="region of interest" description="Disordered" evidence="6">
    <location>
        <begin position="172"/>
        <end position="219"/>
    </location>
</feature>
<keyword evidence="2" id="KW-0805">Transcription regulation</keyword>
<dbReference type="InterPro" id="IPR001005">
    <property type="entry name" value="SANT/Myb"/>
</dbReference>
<feature type="domain" description="Myb-like" evidence="7">
    <location>
        <begin position="102"/>
        <end position="154"/>
    </location>
</feature>
<dbReference type="Proteomes" id="UP000243975">
    <property type="component" value="Unassembled WGS sequence"/>
</dbReference>